<name>A0A1L9T5V4_9EURO</name>
<dbReference type="VEuPathDB" id="FungiDB:ASPSYDRAFT_49916"/>
<reference evidence="2" key="1">
    <citation type="journal article" date="2017" name="Genome Biol.">
        <title>Comparative genomics reveals high biological diversity and specific adaptations in the industrially and medically important fungal genus Aspergillus.</title>
        <authorList>
            <person name="de Vries R.P."/>
            <person name="Riley R."/>
            <person name="Wiebenga A."/>
            <person name="Aguilar-Osorio G."/>
            <person name="Amillis S."/>
            <person name="Uchima C.A."/>
            <person name="Anderluh G."/>
            <person name="Asadollahi M."/>
            <person name="Askin M."/>
            <person name="Barry K."/>
            <person name="Battaglia E."/>
            <person name="Bayram O."/>
            <person name="Benocci T."/>
            <person name="Braus-Stromeyer S.A."/>
            <person name="Caldana C."/>
            <person name="Canovas D."/>
            <person name="Cerqueira G.C."/>
            <person name="Chen F."/>
            <person name="Chen W."/>
            <person name="Choi C."/>
            <person name="Clum A."/>
            <person name="Dos Santos R.A."/>
            <person name="Damasio A.R."/>
            <person name="Diallinas G."/>
            <person name="Emri T."/>
            <person name="Fekete E."/>
            <person name="Flipphi M."/>
            <person name="Freyberg S."/>
            <person name="Gallo A."/>
            <person name="Gournas C."/>
            <person name="Habgood R."/>
            <person name="Hainaut M."/>
            <person name="Harispe M.L."/>
            <person name="Henrissat B."/>
            <person name="Hilden K.S."/>
            <person name="Hope R."/>
            <person name="Hossain A."/>
            <person name="Karabika E."/>
            <person name="Karaffa L."/>
            <person name="Karanyi Z."/>
            <person name="Krasevec N."/>
            <person name="Kuo A."/>
            <person name="Kusch H."/>
            <person name="LaButti K."/>
            <person name="Lagendijk E.L."/>
            <person name="Lapidus A."/>
            <person name="Levasseur A."/>
            <person name="Lindquist E."/>
            <person name="Lipzen A."/>
            <person name="Logrieco A.F."/>
            <person name="MacCabe A."/>
            <person name="Maekelae M.R."/>
            <person name="Malavazi I."/>
            <person name="Melin P."/>
            <person name="Meyer V."/>
            <person name="Mielnichuk N."/>
            <person name="Miskei M."/>
            <person name="Molnar A.P."/>
            <person name="Mule G."/>
            <person name="Ngan C.Y."/>
            <person name="Orejas M."/>
            <person name="Orosz E."/>
            <person name="Ouedraogo J.P."/>
            <person name="Overkamp K.M."/>
            <person name="Park H.-S."/>
            <person name="Perrone G."/>
            <person name="Piumi F."/>
            <person name="Punt P.J."/>
            <person name="Ram A.F."/>
            <person name="Ramon A."/>
            <person name="Rauscher S."/>
            <person name="Record E."/>
            <person name="Riano-Pachon D.M."/>
            <person name="Robert V."/>
            <person name="Roehrig J."/>
            <person name="Ruller R."/>
            <person name="Salamov A."/>
            <person name="Salih N.S."/>
            <person name="Samson R.A."/>
            <person name="Sandor E."/>
            <person name="Sanguinetti M."/>
            <person name="Schuetze T."/>
            <person name="Sepcic K."/>
            <person name="Shelest E."/>
            <person name="Sherlock G."/>
            <person name="Sophianopoulou V."/>
            <person name="Squina F.M."/>
            <person name="Sun H."/>
            <person name="Susca A."/>
            <person name="Todd R.B."/>
            <person name="Tsang A."/>
            <person name="Unkles S.E."/>
            <person name="van de Wiele N."/>
            <person name="van Rossen-Uffink D."/>
            <person name="Oliveira J.V."/>
            <person name="Vesth T.C."/>
            <person name="Visser J."/>
            <person name="Yu J.-H."/>
            <person name="Zhou M."/>
            <person name="Andersen M.R."/>
            <person name="Archer D.B."/>
            <person name="Baker S.E."/>
            <person name="Benoit I."/>
            <person name="Brakhage A.A."/>
            <person name="Braus G.H."/>
            <person name="Fischer R."/>
            <person name="Frisvad J.C."/>
            <person name="Goldman G.H."/>
            <person name="Houbraken J."/>
            <person name="Oakley B."/>
            <person name="Pocsi I."/>
            <person name="Scazzocchio C."/>
            <person name="Seiboth B."/>
            <person name="vanKuyk P.A."/>
            <person name="Wortman J."/>
            <person name="Dyer P.S."/>
            <person name="Grigoriev I.V."/>
        </authorList>
    </citation>
    <scope>NUCLEOTIDE SEQUENCE [LARGE SCALE GENOMIC DNA]</scope>
    <source>
        <strain evidence="2">CBS 593.65</strain>
    </source>
</reference>
<sequence length="52" mass="5354">MDTSTPLPSLLVSPDELHSALTGASPRRIIPVAAGSASHLASYQSQHIPGSM</sequence>
<protein>
    <submittedName>
        <fullName evidence="1">Uncharacterized protein</fullName>
    </submittedName>
</protein>
<evidence type="ECO:0000313" key="1">
    <source>
        <dbReference type="EMBL" id="OJJ54829.1"/>
    </source>
</evidence>
<organism evidence="1 2">
    <name type="scientific">Aspergillus sydowii CBS 593.65</name>
    <dbReference type="NCBI Taxonomy" id="1036612"/>
    <lineage>
        <taxon>Eukaryota</taxon>
        <taxon>Fungi</taxon>
        <taxon>Dikarya</taxon>
        <taxon>Ascomycota</taxon>
        <taxon>Pezizomycotina</taxon>
        <taxon>Eurotiomycetes</taxon>
        <taxon>Eurotiomycetidae</taxon>
        <taxon>Eurotiales</taxon>
        <taxon>Aspergillaceae</taxon>
        <taxon>Aspergillus</taxon>
        <taxon>Aspergillus subgen. Nidulantes</taxon>
    </lineage>
</organism>
<dbReference type="Proteomes" id="UP000184356">
    <property type="component" value="Unassembled WGS sequence"/>
</dbReference>
<dbReference type="AlphaFoldDB" id="A0A1L9T5V4"/>
<accession>A0A1L9T5V4</accession>
<gene>
    <name evidence="1" type="ORF">ASPSYDRAFT_49916</name>
</gene>
<dbReference type="RefSeq" id="XP_040698635.1">
    <property type="nucleotide sequence ID" value="XM_040847967.1"/>
</dbReference>
<proteinExistence type="predicted"/>
<keyword evidence="2" id="KW-1185">Reference proteome</keyword>
<dbReference type="EMBL" id="KV878594">
    <property type="protein sequence ID" value="OJJ54829.1"/>
    <property type="molecule type" value="Genomic_DNA"/>
</dbReference>
<evidence type="ECO:0000313" key="2">
    <source>
        <dbReference type="Proteomes" id="UP000184356"/>
    </source>
</evidence>
<dbReference type="GeneID" id="63764040"/>